<dbReference type="EMBL" id="CAUDKO010000004">
    <property type="protein sequence ID" value="CAJ0872535.1"/>
    <property type="molecule type" value="Genomic_DNA"/>
</dbReference>
<comment type="caution">
    <text evidence="1">The sequence shown here is derived from an EMBL/GenBank/DDBJ whole genome shotgun (WGS) entry which is preliminary data.</text>
</comment>
<dbReference type="Proteomes" id="UP001190491">
    <property type="component" value="Unassembled WGS sequence"/>
</dbReference>
<dbReference type="RefSeq" id="WP_206274515.1">
    <property type="nucleotide sequence ID" value="NZ_CAUDKO010000004.1"/>
</dbReference>
<evidence type="ECO:0000313" key="2">
    <source>
        <dbReference type="EMBL" id="CAJ0874546.1"/>
    </source>
</evidence>
<dbReference type="Proteomes" id="UP001189792">
    <property type="component" value="Unassembled WGS sequence"/>
</dbReference>
<keyword evidence="3" id="KW-1185">Reference proteome</keyword>
<evidence type="ECO:0000313" key="4">
    <source>
        <dbReference type="Proteomes" id="UP001190491"/>
    </source>
</evidence>
<accession>A0AAD2F5F6</accession>
<name>A0AAD2F5F6_9RALS</name>
<gene>
    <name evidence="2" type="ORF">R77564_02038</name>
    <name evidence="1" type="ORF">R77567_02576</name>
</gene>
<evidence type="ECO:0000313" key="3">
    <source>
        <dbReference type="Proteomes" id="UP001189792"/>
    </source>
</evidence>
<organism evidence="1 4">
    <name type="scientific">Ralstonia flatus</name>
    <dbReference type="NCBI Taxonomy" id="3058601"/>
    <lineage>
        <taxon>Bacteria</taxon>
        <taxon>Pseudomonadati</taxon>
        <taxon>Pseudomonadota</taxon>
        <taxon>Betaproteobacteria</taxon>
        <taxon>Burkholderiales</taxon>
        <taxon>Burkholderiaceae</taxon>
        <taxon>Ralstonia</taxon>
    </lineage>
</organism>
<dbReference type="AlphaFoldDB" id="A0AAD2F5F6"/>
<dbReference type="Gene3D" id="1.10.357.10">
    <property type="entry name" value="Tetracycline Repressor, domain 2"/>
    <property type="match status" value="1"/>
</dbReference>
<reference evidence="1 3" key="1">
    <citation type="submission" date="2023-07" db="EMBL/GenBank/DDBJ databases">
        <authorList>
            <person name="Peeters C."/>
        </authorList>
    </citation>
    <scope>NUCLEOTIDE SEQUENCE</scope>
    <source>
        <strain evidence="2 3">LMG 32965</strain>
        <strain evidence="1">R-77567</strain>
    </source>
</reference>
<dbReference type="EMBL" id="CAUDLI010000004">
    <property type="protein sequence ID" value="CAJ0874546.1"/>
    <property type="molecule type" value="Genomic_DNA"/>
</dbReference>
<dbReference type="InterPro" id="IPR036271">
    <property type="entry name" value="Tet_transcr_reg_TetR-rel_C_sf"/>
</dbReference>
<evidence type="ECO:0000313" key="1">
    <source>
        <dbReference type="EMBL" id="CAJ0872535.1"/>
    </source>
</evidence>
<protein>
    <submittedName>
        <fullName evidence="1">Uncharacterized protein</fullName>
    </submittedName>
</protein>
<sequence length="77" mass="8561">MLKGVCRAGLYQQEMRKGHAILAQRLGDDDAAWAKIAQLVGAIHIARAMPDEAMQRMIVEARKRFLQDAVTRLAAKS</sequence>
<proteinExistence type="predicted"/>
<dbReference type="SUPFAM" id="SSF48498">
    <property type="entry name" value="Tetracyclin repressor-like, C-terminal domain"/>
    <property type="match status" value="1"/>
</dbReference>